<reference evidence="2" key="1">
    <citation type="journal article" date="2019" name="Int. J. Syst. Evol. Microbiol.">
        <title>The Global Catalogue of Microorganisms (GCM) 10K type strain sequencing project: providing services to taxonomists for standard genome sequencing and annotation.</title>
        <authorList>
            <consortium name="The Broad Institute Genomics Platform"/>
            <consortium name="The Broad Institute Genome Sequencing Center for Infectious Disease"/>
            <person name="Wu L."/>
            <person name="Ma J."/>
        </authorList>
    </citation>
    <scope>NUCLEOTIDE SEQUENCE [LARGE SCALE GENOMIC DNA]</scope>
    <source>
        <strain evidence="2">JCM 16914</strain>
    </source>
</reference>
<dbReference type="Pfam" id="PF09614">
    <property type="entry name" value="Cas_Csy2"/>
    <property type="match status" value="1"/>
</dbReference>
<organism evidence="1 2">
    <name type="scientific">Halomonas cibimaris</name>
    <dbReference type="NCBI Taxonomy" id="657012"/>
    <lineage>
        <taxon>Bacteria</taxon>
        <taxon>Pseudomonadati</taxon>
        <taxon>Pseudomonadota</taxon>
        <taxon>Gammaproteobacteria</taxon>
        <taxon>Oceanospirillales</taxon>
        <taxon>Halomonadaceae</taxon>
        <taxon>Halomonas</taxon>
    </lineage>
</organism>
<sequence>MEWRVRKKPGWLVPLPVGYGALTEVFGPGEVVSARDETTPFCFVESLYSIGQWCSPHHLQSPSELLWYVDNDMEKGVYRLNNDYQRSACA</sequence>
<proteinExistence type="predicted"/>
<dbReference type="EMBL" id="BAAAZT010000042">
    <property type="protein sequence ID" value="GAA3902206.1"/>
    <property type="molecule type" value="Genomic_DNA"/>
</dbReference>
<keyword evidence="2" id="KW-1185">Reference proteome</keyword>
<gene>
    <name evidence="1" type="ORF">GCM10022228_10930</name>
</gene>
<protein>
    <submittedName>
        <fullName evidence="1">Uncharacterized protein</fullName>
    </submittedName>
</protein>
<dbReference type="InterPro" id="IPR013398">
    <property type="entry name" value="CRISPR-assoc_prot_Csy2"/>
</dbReference>
<dbReference type="Proteomes" id="UP001500133">
    <property type="component" value="Unassembled WGS sequence"/>
</dbReference>
<name>A0ABP7LM07_9GAMM</name>
<evidence type="ECO:0000313" key="1">
    <source>
        <dbReference type="EMBL" id="GAA3902206.1"/>
    </source>
</evidence>
<comment type="caution">
    <text evidence="1">The sequence shown here is derived from an EMBL/GenBank/DDBJ whole genome shotgun (WGS) entry which is preliminary data.</text>
</comment>
<accession>A0ABP7LM07</accession>
<evidence type="ECO:0000313" key="2">
    <source>
        <dbReference type="Proteomes" id="UP001500133"/>
    </source>
</evidence>